<evidence type="ECO:0008006" key="3">
    <source>
        <dbReference type="Google" id="ProtNLM"/>
    </source>
</evidence>
<sequence length="385" mass="44432">MNSPLQQLTTLGHQLDGTLQRYKSVLYPQRYWEYRRWLKQQRRDIPQDEPLVVFDFRDTRIDGPQGRRFYCLFMYFIRAGFYPVLRENYLVLGNIQDKHKKLCLQQHFSVLLDERDLPQGYLLVTDKWYSGLAHKAKKIITVNYQPDYQPGDSCFPMPFPMFPPIYAAQQDLQLENYRQQARQWQIFFGGDAEPGKYNKKSIRNIYTKLSRAQLLENLAHSLASGSIIELQNNAARQSAEENHHAGLIVMNSRLCKVQPEDWLGTLARSRFFLACPGVRYPMSHNIIEAMAVGSIPITQYPEMFFPALEDGKNCLTFSNEKELQIAIINAMAMSESSIATMAQAATDYYDNYLAPTASIHRLINHNPNRISLRLLPFLKSGGGFA</sequence>
<accession>A0ABU1UYJ2</accession>
<reference evidence="1 2" key="1">
    <citation type="submission" date="2023-07" db="EMBL/GenBank/DDBJ databases">
        <title>Sorghum-associated microbial communities from plants grown in Nebraska, USA.</title>
        <authorList>
            <person name="Schachtman D."/>
        </authorList>
    </citation>
    <scope>NUCLEOTIDE SEQUENCE [LARGE SCALE GENOMIC DNA]</scope>
    <source>
        <strain evidence="1 2">BE190</strain>
    </source>
</reference>
<keyword evidence="2" id="KW-1185">Reference proteome</keyword>
<evidence type="ECO:0000313" key="2">
    <source>
        <dbReference type="Proteomes" id="UP001253595"/>
    </source>
</evidence>
<dbReference type="Proteomes" id="UP001253595">
    <property type="component" value="Unassembled WGS sequence"/>
</dbReference>
<dbReference type="RefSeq" id="WP_310072435.1">
    <property type="nucleotide sequence ID" value="NZ_JAVDVX010000003.1"/>
</dbReference>
<comment type="caution">
    <text evidence="1">The sequence shown here is derived from an EMBL/GenBank/DDBJ whole genome shotgun (WGS) entry which is preliminary data.</text>
</comment>
<proteinExistence type="predicted"/>
<dbReference type="EMBL" id="JAVDVX010000003">
    <property type="protein sequence ID" value="MDR7090256.1"/>
    <property type="molecule type" value="Genomic_DNA"/>
</dbReference>
<organism evidence="1 2">
    <name type="scientific">Cellvibrio fibrivorans</name>
    <dbReference type="NCBI Taxonomy" id="126350"/>
    <lineage>
        <taxon>Bacteria</taxon>
        <taxon>Pseudomonadati</taxon>
        <taxon>Pseudomonadota</taxon>
        <taxon>Gammaproteobacteria</taxon>
        <taxon>Cellvibrionales</taxon>
        <taxon>Cellvibrionaceae</taxon>
        <taxon>Cellvibrio</taxon>
    </lineage>
</organism>
<evidence type="ECO:0000313" key="1">
    <source>
        <dbReference type="EMBL" id="MDR7090256.1"/>
    </source>
</evidence>
<name>A0ABU1UYJ2_9GAMM</name>
<gene>
    <name evidence="1" type="ORF">J2X05_002278</name>
</gene>
<protein>
    <recommendedName>
        <fullName evidence="3">Glycosyltransferase</fullName>
    </recommendedName>
</protein>